<protein>
    <submittedName>
        <fullName evidence="1">Fis family transcriptional regulator</fullName>
    </submittedName>
</protein>
<dbReference type="AlphaFoldDB" id="A0A158JQW8"/>
<dbReference type="Proteomes" id="UP000054740">
    <property type="component" value="Unassembled WGS sequence"/>
</dbReference>
<sequence length="152" mass="16872">MPHSRKKKCAKSSRPRAARAYWLPMPQSDADTIILQCRLALEVIRKGDASQTDAQCIAHAVLLTRLLSETGYGRLDPDVILEAEEDMLSMLEGGAQTGQWRIPEASLPALTAIVNEHDRQLREVRLADVIACNERLEKFIAEAVRAQQPDAA</sequence>
<accession>A0A158JQW8</accession>
<keyword evidence="2" id="KW-1185">Reference proteome</keyword>
<evidence type="ECO:0000313" key="2">
    <source>
        <dbReference type="Proteomes" id="UP000054740"/>
    </source>
</evidence>
<proteinExistence type="predicted"/>
<gene>
    <name evidence="1" type="ORF">AWB70_07246</name>
</gene>
<reference evidence="2" key="1">
    <citation type="submission" date="2016-01" db="EMBL/GenBank/DDBJ databases">
        <authorList>
            <person name="Peeters C."/>
        </authorList>
    </citation>
    <scope>NUCLEOTIDE SEQUENCE [LARGE SCALE GENOMIC DNA]</scope>
</reference>
<organism evidence="1 2">
    <name type="scientific">Caballeronia cordobensis</name>
    <name type="common">Burkholderia cordobensis</name>
    <dbReference type="NCBI Taxonomy" id="1353886"/>
    <lineage>
        <taxon>Bacteria</taxon>
        <taxon>Pseudomonadati</taxon>
        <taxon>Pseudomonadota</taxon>
        <taxon>Betaproteobacteria</taxon>
        <taxon>Burkholderiales</taxon>
        <taxon>Burkholderiaceae</taxon>
        <taxon>Caballeronia</taxon>
    </lineage>
</organism>
<name>A0A158JQW8_CABCO</name>
<dbReference type="EMBL" id="FCNY02000036">
    <property type="protein sequence ID" value="SAL70821.1"/>
    <property type="molecule type" value="Genomic_DNA"/>
</dbReference>
<evidence type="ECO:0000313" key="1">
    <source>
        <dbReference type="EMBL" id="SAL70821.1"/>
    </source>
</evidence>
<dbReference type="RefSeq" id="WP_053569656.1">
    <property type="nucleotide sequence ID" value="NZ_FCNY02000036.1"/>
</dbReference>